<name>A0A4U6XKA8_9PEZI</name>
<dbReference type="InterPro" id="IPR036188">
    <property type="entry name" value="FAD/NAD-bd_sf"/>
</dbReference>
<dbReference type="SUPFAM" id="SSF54373">
    <property type="entry name" value="FAD-linked reductases, C-terminal domain"/>
    <property type="match status" value="1"/>
</dbReference>
<dbReference type="Gene3D" id="3.30.560.10">
    <property type="entry name" value="Glucose Oxidase, domain 3"/>
    <property type="match status" value="1"/>
</dbReference>
<dbReference type="STRING" id="1306861.A0A4U6XKA8"/>
<dbReference type="Pfam" id="PF05199">
    <property type="entry name" value="GMC_oxred_C"/>
    <property type="match status" value="1"/>
</dbReference>
<evidence type="ECO:0000256" key="2">
    <source>
        <dbReference type="PIRSR" id="PIRSR000137-1"/>
    </source>
</evidence>
<proteinExistence type="inferred from homology"/>
<dbReference type="InterPro" id="IPR007867">
    <property type="entry name" value="GMC_OxRtase_C"/>
</dbReference>
<sequence>MHVRMKAPRHVIVAAAAAALALASGVSALHGRRIEGLRESYDYVIVGGGTAGMTLASRLSKDKSNSVLVIEAGSLDNYEAAVMIPRFYPGASGFAPGTRYDWNLTSVAQESLQERVIDLTQGHAVGGSSTVNAMLFGRGMPSNYNAWAALGNEGWDFESLLPYFKKSESFTPTSPENTDQIDMTYDPLCHGFEGPVQSSYLAWSNPANRNFLDGMHDLGIDTPLDQGCDPLGAYITTHSIDARNQSRSSARTAHYDSIVGRANLHIVTGRQARKVLFRRRGERPRARGVEFSAGPHSVAQRVKAKKEVIVSAGALNTPKLLQLSGIGPAAVLTSQFGIESIVDLPGVGANLQDHQFGLTLASVQDFKLAVYVYYRKSSDTGSQSATQPPGTTNWRMRRMMPSSRLYTTLNAEVSEPGRWTDTIADALAFIPLFSITTTNAANRLLSDIDFDTSARFLPPDTHETVLAGYKKQLELLHEMHRNRSTAGMELLYVDGGRSLVNILMHPLSRGTVLIESIDPFRPPLIDPRYLSHPYDGRVLVESLRFNRELLATAPIRELGAEETLPGAATQSDEEILAFIEGVTSTEFHYSGTCAMMPRHLGGVVGPDLKVYGVDGLRVVDASVMPLVPSAHTQGTVYAIAEKVADMILGRQT</sequence>
<evidence type="ECO:0000313" key="5">
    <source>
        <dbReference type="Proteomes" id="UP000310108"/>
    </source>
</evidence>
<feature type="active site" description="Proton donor" evidence="2">
    <location>
        <position position="588"/>
    </location>
</feature>
<feature type="active site" description="Proton acceptor" evidence="2">
    <location>
        <position position="631"/>
    </location>
</feature>
<protein>
    <submittedName>
        <fullName evidence="4">Pyranose dehydrogenase 3</fullName>
    </submittedName>
</protein>
<evidence type="ECO:0000259" key="3">
    <source>
        <dbReference type="PROSITE" id="PS00624"/>
    </source>
</evidence>
<evidence type="ECO:0000313" key="4">
    <source>
        <dbReference type="EMBL" id="TKW56193.1"/>
    </source>
</evidence>
<dbReference type="Gene3D" id="3.50.50.60">
    <property type="entry name" value="FAD/NAD(P)-binding domain"/>
    <property type="match status" value="1"/>
</dbReference>
<evidence type="ECO:0000256" key="1">
    <source>
        <dbReference type="ARBA" id="ARBA00010790"/>
    </source>
</evidence>
<reference evidence="4 5" key="1">
    <citation type="journal article" date="2019" name="PLoS ONE">
        <title>Comparative genome analysis indicates high evolutionary potential of pathogenicity genes in Colletotrichum tanaceti.</title>
        <authorList>
            <person name="Lelwala R.V."/>
            <person name="Korhonen P.K."/>
            <person name="Young N.D."/>
            <person name="Scott J.B."/>
            <person name="Ades P.A."/>
            <person name="Gasser R.B."/>
            <person name="Taylor P.W.J."/>
        </authorList>
    </citation>
    <scope>NUCLEOTIDE SEQUENCE [LARGE SCALE GENOMIC DNA]</scope>
    <source>
        <strain evidence="4">BRIP57314</strain>
    </source>
</reference>
<dbReference type="SUPFAM" id="SSF51905">
    <property type="entry name" value="FAD/NAD(P)-binding domain"/>
    <property type="match status" value="1"/>
</dbReference>
<dbReference type="GO" id="GO:0016614">
    <property type="term" value="F:oxidoreductase activity, acting on CH-OH group of donors"/>
    <property type="evidence" value="ECO:0007669"/>
    <property type="project" value="InterPro"/>
</dbReference>
<dbReference type="EMBL" id="PJEX01000075">
    <property type="protein sequence ID" value="TKW56193.1"/>
    <property type="molecule type" value="Genomic_DNA"/>
</dbReference>
<gene>
    <name evidence="4" type="primary">pdh3</name>
    <name evidence="4" type="ORF">CTA1_6237</name>
</gene>
<dbReference type="GO" id="GO:0044550">
    <property type="term" value="P:secondary metabolite biosynthetic process"/>
    <property type="evidence" value="ECO:0007669"/>
    <property type="project" value="TreeGrafter"/>
</dbReference>
<dbReference type="InterPro" id="IPR000172">
    <property type="entry name" value="GMC_OxRdtase_N"/>
</dbReference>
<dbReference type="PIRSF" id="PIRSF000137">
    <property type="entry name" value="Alcohol_oxidase"/>
    <property type="match status" value="1"/>
</dbReference>
<dbReference type="PANTHER" id="PTHR11552:SF115">
    <property type="entry name" value="DEHYDROGENASE XPTC-RELATED"/>
    <property type="match status" value="1"/>
</dbReference>
<keyword evidence="5" id="KW-1185">Reference proteome</keyword>
<dbReference type="AlphaFoldDB" id="A0A4U6XKA8"/>
<dbReference type="Proteomes" id="UP000310108">
    <property type="component" value="Unassembled WGS sequence"/>
</dbReference>
<dbReference type="OrthoDB" id="269227at2759"/>
<dbReference type="PANTHER" id="PTHR11552">
    <property type="entry name" value="GLUCOSE-METHANOL-CHOLINE GMC OXIDOREDUCTASE"/>
    <property type="match status" value="1"/>
</dbReference>
<organism evidence="4 5">
    <name type="scientific">Colletotrichum tanaceti</name>
    <dbReference type="NCBI Taxonomy" id="1306861"/>
    <lineage>
        <taxon>Eukaryota</taxon>
        <taxon>Fungi</taxon>
        <taxon>Dikarya</taxon>
        <taxon>Ascomycota</taxon>
        <taxon>Pezizomycotina</taxon>
        <taxon>Sordariomycetes</taxon>
        <taxon>Hypocreomycetidae</taxon>
        <taxon>Glomerellales</taxon>
        <taxon>Glomerellaceae</taxon>
        <taxon>Colletotrichum</taxon>
        <taxon>Colletotrichum destructivum species complex</taxon>
    </lineage>
</organism>
<dbReference type="GO" id="GO:0050660">
    <property type="term" value="F:flavin adenine dinucleotide binding"/>
    <property type="evidence" value="ECO:0007669"/>
    <property type="project" value="InterPro"/>
</dbReference>
<feature type="domain" description="Glucose-methanol-choline oxidoreductase N-terminal" evidence="3">
    <location>
        <begin position="313"/>
        <end position="327"/>
    </location>
</feature>
<dbReference type="Pfam" id="PF00732">
    <property type="entry name" value="GMC_oxred_N"/>
    <property type="match status" value="1"/>
</dbReference>
<dbReference type="InterPro" id="IPR012132">
    <property type="entry name" value="GMC_OxRdtase"/>
</dbReference>
<dbReference type="PROSITE" id="PS00624">
    <property type="entry name" value="GMC_OXRED_2"/>
    <property type="match status" value="1"/>
</dbReference>
<accession>A0A4U6XKA8</accession>
<comment type="caution">
    <text evidence="4">The sequence shown here is derived from an EMBL/GenBank/DDBJ whole genome shotgun (WGS) entry which is preliminary data.</text>
</comment>
<comment type="similarity">
    <text evidence="1">Belongs to the GMC oxidoreductase family.</text>
</comment>